<dbReference type="PANTHER" id="PTHR33908:SF3">
    <property type="entry name" value="UNDECAPRENYL PHOSPHATE-ALPHA-4-AMINO-4-DEOXY-L-ARABINOSE ARABINOSYL TRANSFERASE"/>
    <property type="match status" value="1"/>
</dbReference>
<feature type="transmembrane region" description="Helical" evidence="9">
    <location>
        <begin position="210"/>
        <end position="228"/>
    </location>
</feature>
<feature type="transmembrane region" description="Helical" evidence="9">
    <location>
        <begin position="77"/>
        <end position="104"/>
    </location>
</feature>
<keyword evidence="2" id="KW-1003">Cell membrane</keyword>
<protein>
    <submittedName>
        <fullName evidence="12">Dolichyl-phosphate-mannose-protein mannosyltransferase</fullName>
    </submittedName>
</protein>
<keyword evidence="4 12" id="KW-0808">Transferase</keyword>
<dbReference type="AlphaFoldDB" id="A0A1T4Y022"/>
<evidence type="ECO:0000256" key="1">
    <source>
        <dbReference type="ARBA" id="ARBA00004651"/>
    </source>
</evidence>
<evidence type="ECO:0000259" key="10">
    <source>
        <dbReference type="Pfam" id="PF13231"/>
    </source>
</evidence>
<feature type="compositionally biased region" description="Polar residues" evidence="8">
    <location>
        <begin position="301"/>
        <end position="333"/>
    </location>
</feature>
<evidence type="ECO:0000256" key="2">
    <source>
        <dbReference type="ARBA" id="ARBA00022475"/>
    </source>
</evidence>
<name>A0A1T4Y022_9CLOT</name>
<keyword evidence="7 9" id="KW-0472">Membrane</keyword>
<dbReference type="Proteomes" id="UP000190105">
    <property type="component" value="Unassembled WGS sequence"/>
</dbReference>
<evidence type="ECO:0000313" key="13">
    <source>
        <dbReference type="Proteomes" id="UP000190105"/>
    </source>
</evidence>
<feature type="transmembrane region" description="Helical" evidence="9">
    <location>
        <begin position="139"/>
        <end position="156"/>
    </location>
</feature>
<keyword evidence="3 12" id="KW-0328">Glycosyltransferase</keyword>
<feature type="transmembrane region" description="Helical" evidence="9">
    <location>
        <begin position="458"/>
        <end position="476"/>
    </location>
</feature>
<feature type="transmembrane region" description="Helical" evidence="9">
    <location>
        <begin position="116"/>
        <end position="133"/>
    </location>
</feature>
<dbReference type="Pfam" id="PF13231">
    <property type="entry name" value="PMT_2"/>
    <property type="match status" value="1"/>
</dbReference>
<evidence type="ECO:0000313" key="12">
    <source>
        <dbReference type="EMBL" id="SKA95174.1"/>
    </source>
</evidence>
<dbReference type="EMBL" id="FUYH01000017">
    <property type="protein sequence ID" value="SKA95174.1"/>
    <property type="molecule type" value="Genomic_DNA"/>
</dbReference>
<gene>
    <name evidence="12" type="ORF">SAMN05443428_11745</name>
</gene>
<feature type="domain" description="Glycosyltransferase RgtA/B/C/D-like" evidence="10">
    <location>
        <begin position="66"/>
        <end position="224"/>
    </location>
</feature>
<feature type="transmembrane region" description="Helical" evidence="9">
    <location>
        <begin position="402"/>
        <end position="419"/>
    </location>
</feature>
<dbReference type="GO" id="GO:0009103">
    <property type="term" value="P:lipopolysaccharide biosynthetic process"/>
    <property type="evidence" value="ECO:0007669"/>
    <property type="project" value="UniProtKB-ARBA"/>
</dbReference>
<proteinExistence type="predicted"/>
<comment type="subcellular location">
    <subcellularLocation>
        <location evidence="1">Cell membrane</location>
        <topology evidence="1">Multi-pass membrane protein</topology>
    </subcellularLocation>
</comment>
<feature type="transmembrane region" description="Helical" evidence="9">
    <location>
        <begin position="508"/>
        <end position="527"/>
    </location>
</feature>
<dbReference type="InterPro" id="IPR050297">
    <property type="entry name" value="LipidA_mod_glycosyltrf_83"/>
</dbReference>
<reference evidence="13" key="1">
    <citation type="submission" date="2017-02" db="EMBL/GenBank/DDBJ databases">
        <authorList>
            <person name="Varghese N."/>
            <person name="Submissions S."/>
        </authorList>
    </citation>
    <scope>NUCLEOTIDE SEQUENCE [LARGE SCALE GENOMIC DNA]</scope>
    <source>
        <strain evidence="13">USBA 833</strain>
    </source>
</reference>
<sequence length="698" mass="76951">MNFIKRKWKDIALIFILILSMFLSFYGVWKQGYANSYYTAAVKSMLMNWHNFFYASFDPAGFVTVDKPALGLWIQALFAWIFGVHGWSVILPEALSTVISTAIVYHIVKRSFGKNAGLISALIFSTTPILIAVSRTNNLDASLIMVLLLAVWAAIVAAERGSLKHLLISMALVGIGFNIKMLQAYMIIIGLFMLYFFTANISLRKRIIHTIVSAAVLISVSLSWAVIVDLTPADKRPYIGSSSTNSVLELALGYNGIQRLLGHSVSKSAANNMPMQPNMGTPPDMNQTYFQGENKGMPPDMNQNGNASFDDNGIPFNQSNNGTKDSADSNSQATQRIDKNMQRIGGNGGVGGVGENGNKGILRLFNEKLAGQISWLIPSALFGVLILAINIKKKDKNNLRHLILWSGIMFPMIVFFSIAGFYHRYYLSMLAPSIAVLSGIGIIKMWEEYREKSWKSYLLPNAIAINALIQAIILSKYSWGNILIPLVLGIGLISSILLIMVKNKNIKYAKIFLISGLLALLISPFAWSLTPMIYGDQSVMPNAGPQTQMKDLGRMNNIGINNKNPMPSNFENNSNSSLVKFLKSKRNGEKYLVAVPSSHTADSIILEYGESVMTYGGFSGSDPILTVEKLKSMLEKGEIRYFAIGGMGGNQTEIINWVKQNGKQVSQSDWSNTDGNNIGDPFRGGENITLYDLMPDKN</sequence>
<evidence type="ECO:0000256" key="8">
    <source>
        <dbReference type="SAM" id="MobiDB-lite"/>
    </source>
</evidence>
<dbReference type="OrthoDB" id="9810398at2"/>
<dbReference type="InterPro" id="IPR038731">
    <property type="entry name" value="RgtA/B/C-like"/>
</dbReference>
<feature type="transmembrane region" description="Helical" evidence="9">
    <location>
        <begin position="12"/>
        <end position="29"/>
    </location>
</feature>
<feature type="transmembrane region" description="Helical" evidence="9">
    <location>
        <begin position="482"/>
        <end position="501"/>
    </location>
</feature>
<evidence type="ECO:0000256" key="9">
    <source>
        <dbReference type="SAM" id="Phobius"/>
    </source>
</evidence>
<evidence type="ECO:0000256" key="4">
    <source>
        <dbReference type="ARBA" id="ARBA00022679"/>
    </source>
</evidence>
<accession>A0A1T4Y022</accession>
<evidence type="ECO:0000256" key="6">
    <source>
        <dbReference type="ARBA" id="ARBA00022989"/>
    </source>
</evidence>
<dbReference type="STRING" id="1147123.SAMN05443428_11745"/>
<feature type="transmembrane region" description="Helical" evidence="9">
    <location>
        <begin position="185"/>
        <end position="203"/>
    </location>
</feature>
<feature type="transmembrane region" description="Helical" evidence="9">
    <location>
        <begin position="373"/>
        <end position="390"/>
    </location>
</feature>
<evidence type="ECO:0000256" key="7">
    <source>
        <dbReference type="ARBA" id="ARBA00023136"/>
    </source>
</evidence>
<feature type="domain" description="Putative mannosyltransferase YkcA/B-like C-terminal" evidence="11">
    <location>
        <begin position="578"/>
        <end position="661"/>
    </location>
</feature>
<dbReference type="PANTHER" id="PTHR33908">
    <property type="entry name" value="MANNOSYLTRANSFERASE YKCB-RELATED"/>
    <property type="match status" value="1"/>
</dbReference>
<dbReference type="RefSeq" id="WP_078697151.1">
    <property type="nucleotide sequence ID" value="NZ_FUYH01000017.1"/>
</dbReference>
<dbReference type="InterPro" id="IPR056785">
    <property type="entry name" value="YkcA/B-like_C"/>
</dbReference>
<evidence type="ECO:0000256" key="5">
    <source>
        <dbReference type="ARBA" id="ARBA00022692"/>
    </source>
</evidence>
<dbReference type="Pfam" id="PF24878">
    <property type="entry name" value="YkcB_C"/>
    <property type="match status" value="1"/>
</dbReference>
<dbReference type="GO" id="GO:0010041">
    <property type="term" value="P:response to iron(III) ion"/>
    <property type="evidence" value="ECO:0007669"/>
    <property type="project" value="TreeGrafter"/>
</dbReference>
<keyword evidence="6 9" id="KW-1133">Transmembrane helix</keyword>
<evidence type="ECO:0000256" key="3">
    <source>
        <dbReference type="ARBA" id="ARBA00022676"/>
    </source>
</evidence>
<keyword evidence="13" id="KW-1185">Reference proteome</keyword>
<evidence type="ECO:0000259" key="11">
    <source>
        <dbReference type="Pfam" id="PF24878"/>
    </source>
</evidence>
<dbReference type="GO" id="GO:0016763">
    <property type="term" value="F:pentosyltransferase activity"/>
    <property type="evidence" value="ECO:0007669"/>
    <property type="project" value="TreeGrafter"/>
</dbReference>
<keyword evidence="5 9" id="KW-0812">Transmembrane</keyword>
<dbReference type="GO" id="GO:0005886">
    <property type="term" value="C:plasma membrane"/>
    <property type="evidence" value="ECO:0007669"/>
    <property type="project" value="UniProtKB-SubCell"/>
</dbReference>
<organism evidence="12 13">
    <name type="scientific">Caloramator quimbayensis</name>
    <dbReference type="NCBI Taxonomy" id="1147123"/>
    <lineage>
        <taxon>Bacteria</taxon>
        <taxon>Bacillati</taxon>
        <taxon>Bacillota</taxon>
        <taxon>Clostridia</taxon>
        <taxon>Eubacteriales</taxon>
        <taxon>Clostridiaceae</taxon>
        <taxon>Caloramator</taxon>
    </lineage>
</organism>
<feature type="region of interest" description="Disordered" evidence="8">
    <location>
        <begin position="299"/>
        <end position="333"/>
    </location>
</feature>